<sequence>MTPLVLGPTELPSINGSNKKLKEEWSCALCHKKLKAEDVKQSNNLALQIGAHSKEVMNDHRKGKKHVGWLQELHKNVAAQTEKAHEKEKEDPYVVVKDEKEEETRNNVGRATDGDYVAMENHNAVAKGMQLVLASIENILKG</sequence>
<protein>
    <submittedName>
        <fullName evidence="1">Uncharacterized protein</fullName>
    </submittedName>
</protein>
<comment type="caution">
    <text evidence="1">The sequence shown here is derived from an EMBL/GenBank/DDBJ whole genome shotgun (WGS) entry which is preliminary data.</text>
</comment>
<gene>
    <name evidence="1" type="ORF">LOK49_LG11G00807</name>
</gene>
<reference evidence="1 2" key="1">
    <citation type="journal article" date="2022" name="Plant J.">
        <title>Chromosome-level genome of Camellia lanceoleosa provides a valuable resource for understanding genome evolution and self-incompatibility.</title>
        <authorList>
            <person name="Gong W."/>
            <person name="Xiao S."/>
            <person name="Wang L."/>
            <person name="Liao Z."/>
            <person name="Chang Y."/>
            <person name="Mo W."/>
            <person name="Hu G."/>
            <person name="Li W."/>
            <person name="Zhao G."/>
            <person name="Zhu H."/>
            <person name="Hu X."/>
            <person name="Ji K."/>
            <person name="Xiang X."/>
            <person name="Song Q."/>
            <person name="Yuan D."/>
            <person name="Jin S."/>
            <person name="Zhang L."/>
        </authorList>
    </citation>
    <scope>NUCLEOTIDE SEQUENCE [LARGE SCALE GENOMIC DNA]</scope>
    <source>
        <strain evidence="1">SQ_2022a</strain>
    </source>
</reference>
<name>A0ACC0FYB0_9ERIC</name>
<dbReference type="EMBL" id="CM045769">
    <property type="protein sequence ID" value="KAI7993424.1"/>
    <property type="molecule type" value="Genomic_DNA"/>
</dbReference>
<evidence type="ECO:0000313" key="2">
    <source>
        <dbReference type="Proteomes" id="UP001060215"/>
    </source>
</evidence>
<keyword evidence="2" id="KW-1185">Reference proteome</keyword>
<organism evidence="1 2">
    <name type="scientific">Camellia lanceoleosa</name>
    <dbReference type="NCBI Taxonomy" id="1840588"/>
    <lineage>
        <taxon>Eukaryota</taxon>
        <taxon>Viridiplantae</taxon>
        <taxon>Streptophyta</taxon>
        <taxon>Embryophyta</taxon>
        <taxon>Tracheophyta</taxon>
        <taxon>Spermatophyta</taxon>
        <taxon>Magnoliopsida</taxon>
        <taxon>eudicotyledons</taxon>
        <taxon>Gunneridae</taxon>
        <taxon>Pentapetalae</taxon>
        <taxon>asterids</taxon>
        <taxon>Ericales</taxon>
        <taxon>Theaceae</taxon>
        <taxon>Camellia</taxon>
    </lineage>
</organism>
<proteinExistence type="predicted"/>
<evidence type="ECO:0000313" key="1">
    <source>
        <dbReference type="EMBL" id="KAI7993424.1"/>
    </source>
</evidence>
<dbReference type="Proteomes" id="UP001060215">
    <property type="component" value="Chromosome 12"/>
</dbReference>
<accession>A0ACC0FYB0</accession>